<evidence type="ECO:0000313" key="1">
    <source>
        <dbReference type="EMBL" id="KUG22229.1"/>
    </source>
</evidence>
<organism evidence="1">
    <name type="scientific">hydrocarbon metagenome</name>
    <dbReference type="NCBI Taxonomy" id="938273"/>
    <lineage>
        <taxon>unclassified sequences</taxon>
        <taxon>metagenomes</taxon>
        <taxon>ecological metagenomes</taxon>
    </lineage>
</organism>
<dbReference type="EMBL" id="LNQE01000977">
    <property type="protein sequence ID" value="KUG22229.1"/>
    <property type="molecule type" value="Genomic_DNA"/>
</dbReference>
<sequence length="137" mass="14211">MGLLSDIVSMIGKKLGGDSQQSSLMEQVFAIINNPQTGGLPGLIEKFQNNGLGDIVSSWIGTGANQPVSADQISNTLGTESINKIAGKVGVSPNHISESLASILPQLIDKLTPEGKVPDGSILEKGLSALAGKYLNR</sequence>
<dbReference type="SUPFAM" id="SSF140804">
    <property type="entry name" value="YidB-like"/>
    <property type="match status" value="1"/>
</dbReference>
<comment type="caution">
    <text evidence="1">The sequence shown here is derived from an EMBL/GenBank/DDBJ whole genome shotgun (WGS) entry which is preliminary data.</text>
</comment>
<name>A0A0W8FMQ7_9ZZZZ</name>
<evidence type="ECO:0008006" key="2">
    <source>
        <dbReference type="Google" id="ProtNLM"/>
    </source>
</evidence>
<dbReference type="Gene3D" id="1.10.10.690">
    <property type="entry name" value="YidB-like"/>
    <property type="match status" value="1"/>
</dbReference>
<gene>
    <name evidence="1" type="ORF">ASZ90_007961</name>
</gene>
<dbReference type="InterPro" id="IPR045372">
    <property type="entry name" value="YidB"/>
</dbReference>
<accession>A0A0W8FMQ7</accession>
<reference evidence="1" key="1">
    <citation type="journal article" date="2015" name="Proc. Natl. Acad. Sci. U.S.A.">
        <title>Networks of energetic and metabolic interactions define dynamics in microbial communities.</title>
        <authorList>
            <person name="Embree M."/>
            <person name="Liu J.K."/>
            <person name="Al-Bassam M.M."/>
            <person name="Zengler K."/>
        </authorList>
    </citation>
    <scope>NUCLEOTIDE SEQUENCE</scope>
</reference>
<dbReference type="Pfam" id="PF20159">
    <property type="entry name" value="YidB"/>
    <property type="match status" value="1"/>
</dbReference>
<dbReference type="InterPro" id="IPR027405">
    <property type="entry name" value="YidB-like"/>
</dbReference>
<proteinExistence type="predicted"/>
<dbReference type="AlphaFoldDB" id="A0A0W8FMQ7"/>
<protein>
    <recommendedName>
        <fullName evidence="2">DUF937 domain-containing protein</fullName>
    </recommendedName>
</protein>